<comment type="caution">
    <text evidence="1">The sequence shown here is derived from an EMBL/GenBank/DDBJ whole genome shotgun (WGS) entry which is preliminary data.</text>
</comment>
<dbReference type="STRING" id="1280952.HJA_13470"/>
<protein>
    <recommendedName>
        <fullName evidence="3">DUF2817 domain-containing protein</fullName>
    </recommendedName>
</protein>
<dbReference type="eggNOG" id="COG2866">
    <property type="taxonomic scope" value="Bacteria"/>
</dbReference>
<dbReference type="Gene3D" id="3.40.630.10">
    <property type="entry name" value="Zn peptidases"/>
    <property type="match status" value="1"/>
</dbReference>
<reference evidence="1 2" key="1">
    <citation type="journal article" date="2014" name="Antonie Van Leeuwenhoek">
        <title>Hyphomonas beringensis sp. nov. and Hyphomonas chukchiensis sp. nov., isolated from surface seawater of the Bering Sea and Chukchi Sea.</title>
        <authorList>
            <person name="Li C."/>
            <person name="Lai Q."/>
            <person name="Li G."/>
            <person name="Dong C."/>
            <person name="Wang J."/>
            <person name="Liao Y."/>
            <person name="Shao Z."/>
        </authorList>
    </citation>
    <scope>NUCLEOTIDE SEQUENCE [LARGE SCALE GENOMIC DNA]</scope>
    <source>
        <strain evidence="1 2">VP2</strain>
    </source>
</reference>
<sequence length="385" mass="42505">MPDTSLPGNASYPPIGDAALSRLFSATYSEGRQKFLKACRNNDFAVSSHHHPSLKGPAGEDLAMDAAWFGPDTASRVIVFSCGTHGLEAAPGAATILQWLETGGPNHLPDDMAVLLIHAINPYGWAWAHRINEDGIDLNRNFADWNKALPENTAYKDIHRLLMDASMDEAGLNRFVQGFHELAAQKGMNTALTSITSGQYDFPDGLSFGGDALSWSGEVLFQIARDHLSQAEKIAHIDWHTGIGDYGRAHFILDEPKTSESYAVLSGWWPDHTIHCDDVVEGVSIFYNGILLEGLRKEIRSLNSAQIVNVTIEWGTYAVEQMVQALVMDNWLMQRAGNSPSAQIDAVRSELIERFYPKSPDWRRAILQASGPIYDQAIKGLNSWN</sequence>
<evidence type="ECO:0008006" key="3">
    <source>
        <dbReference type="Google" id="ProtNLM"/>
    </source>
</evidence>
<organism evidence="1 2">
    <name type="scientific">Hyphomonas jannaschiana VP2</name>
    <dbReference type="NCBI Taxonomy" id="1280952"/>
    <lineage>
        <taxon>Bacteria</taxon>
        <taxon>Pseudomonadati</taxon>
        <taxon>Pseudomonadota</taxon>
        <taxon>Alphaproteobacteria</taxon>
        <taxon>Hyphomonadales</taxon>
        <taxon>Hyphomonadaceae</taxon>
        <taxon>Hyphomonas</taxon>
    </lineage>
</organism>
<dbReference type="Pfam" id="PF10994">
    <property type="entry name" value="DUF2817"/>
    <property type="match status" value="1"/>
</dbReference>
<dbReference type="OrthoDB" id="4014363at2"/>
<dbReference type="Proteomes" id="UP000024816">
    <property type="component" value="Unassembled WGS sequence"/>
</dbReference>
<dbReference type="RefSeq" id="WP_035583197.1">
    <property type="nucleotide sequence ID" value="NZ_ARYJ01000009.1"/>
</dbReference>
<proteinExistence type="predicted"/>
<dbReference type="AlphaFoldDB" id="A0A059F9C1"/>
<accession>A0A059F9C1</accession>
<dbReference type="PATRIC" id="fig|1280952.3.peg.2696"/>
<name>A0A059F9C1_9PROT</name>
<dbReference type="CDD" id="cd06233">
    <property type="entry name" value="M14-like"/>
    <property type="match status" value="1"/>
</dbReference>
<evidence type="ECO:0000313" key="2">
    <source>
        <dbReference type="Proteomes" id="UP000024816"/>
    </source>
</evidence>
<evidence type="ECO:0000313" key="1">
    <source>
        <dbReference type="EMBL" id="KCZ87214.1"/>
    </source>
</evidence>
<dbReference type="InterPro" id="IPR021259">
    <property type="entry name" value="DUF2817"/>
</dbReference>
<dbReference type="EMBL" id="ARYJ01000009">
    <property type="protein sequence ID" value="KCZ87214.1"/>
    <property type="molecule type" value="Genomic_DNA"/>
</dbReference>
<dbReference type="SUPFAM" id="SSF53187">
    <property type="entry name" value="Zn-dependent exopeptidases"/>
    <property type="match status" value="1"/>
</dbReference>
<keyword evidence="2" id="KW-1185">Reference proteome</keyword>
<gene>
    <name evidence="1" type="ORF">HJA_13470</name>
</gene>